<comment type="subcellular location">
    <subcellularLocation>
        <location evidence="1 7">Cell membrane</location>
        <topology evidence="1 7">Multi-pass membrane protein</topology>
    </subcellularLocation>
</comment>
<dbReference type="SUPFAM" id="SSF161098">
    <property type="entry name" value="MetI-like"/>
    <property type="match status" value="1"/>
</dbReference>
<dbReference type="InterPro" id="IPR050809">
    <property type="entry name" value="UgpAE/MalFG_permease"/>
</dbReference>
<proteinExistence type="inferred from homology"/>
<evidence type="ECO:0000256" key="4">
    <source>
        <dbReference type="ARBA" id="ARBA00022692"/>
    </source>
</evidence>
<dbReference type="CDD" id="cd06261">
    <property type="entry name" value="TM_PBP2"/>
    <property type="match status" value="1"/>
</dbReference>
<dbReference type="PROSITE" id="PS50928">
    <property type="entry name" value="ABC_TM1"/>
    <property type="match status" value="1"/>
</dbReference>
<dbReference type="PANTHER" id="PTHR43227">
    <property type="entry name" value="BLL4140 PROTEIN"/>
    <property type="match status" value="1"/>
</dbReference>
<dbReference type="InterPro" id="IPR000515">
    <property type="entry name" value="MetI-like"/>
</dbReference>
<keyword evidence="5 7" id="KW-1133">Transmembrane helix</keyword>
<dbReference type="InterPro" id="IPR035906">
    <property type="entry name" value="MetI-like_sf"/>
</dbReference>
<dbReference type="EMBL" id="QMFB01000032">
    <property type="protein sequence ID" value="RAV12698.1"/>
    <property type="molecule type" value="Genomic_DNA"/>
</dbReference>
<feature type="transmembrane region" description="Helical" evidence="7">
    <location>
        <begin position="72"/>
        <end position="95"/>
    </location>
</feature>
<evidence type="ECO:0000256" key="7">
    <source>
        <dbReference type="RuleBase" id="RU363032"/>
    </source>
</evidence>
<evidence type="ECO:0000256" key="6">
    <source>
        <dbReference type="ARBA" id="ARBA00023136"/>
    </source>
</evidence>
<evidence type="ECO:0000256" key="3">
    <source>
        <dbReference type="ARBA" id="ARBA00022475"/>
    </source>
</evidence>
<dbReference type="GO" id="GO:0055085">
    <property type="term" value="P:transmembrane transport"/>
    <property type="evidence" value="ECO:0007669"/>
    <property type="project" value="InterPro"/>
</dbReference>
<feature type="transmembrane region" description="Helical" evidence="7">
    <location>
        <begin position="115"/>
        <end position="133"/>
    </location>
</feature>
<evidence type="ECO:0000256" key="2">
    <source>
        <dbReference type="ARBA" id="ARBA00022448"/>
    </source>
</evidence>
<comment type="caution">
    <text evidence="9">The sequence shown here is derived from an EMBL/GenBank/DDBJ whole genome shotgun (WGS) entry which is preliminary data.</text>
</comment>
<keyword evidence="4 7" id="KW-0812">Transmembrane</keyword>
<dbReference type="AlphaFoldDB" id="A0A329LZ47"/>
<evidence type="ECO:0000256" key="5">
    <source>
        <dbReference type="ARBA" id="ARBA00022989"/>
    </source>
</evidence>
<dbReference type="OrthoDB" id="9785836at2"/>
<evidence type="ECO:0000256" key="1">
    <source>
        <dbReference type="ARBA" id="ARBA00004651"/>
    </source>
</evidence>
<protein>
    <submittedName>
        <fullName evidence="9">Sugar ABC transporter permease</fullName>
    </submittedName>
</protein>
<keyword evidence="3" id="KW-1003">Cell membrane</keyword>
<gene>
    <name evidence="9" type="ORF">DQG23_34110</name>
</gene>
<feature type="transmembrane region" description="Helical" evidence="7">
    <location>
        <begin position="267"/>
        <end position="291"/>
    </location>
</feature>
<keyword evidence="2 7" id="KW-0813">Transport</keyword>
<evidence type="ECO:0000259" key="8">
    <source>
        <dbReference type="PROSITE" id="PS50928"/>
    </source>
</evidence>
<feature type="transmembrane region" description="Helical" evidence="7">
    <location>
        <begin position="43"/>
        <end position="60"/>
    </location>
</feature>
<dbReference type="GO" id="GO:0005886">
    <property type="term" value="C:plasma membrane"/>
    <property type="evidence" value="ECO:0007669"/>
    <property type="project" value="UniProtKB-SubCell"/>
</dbReference>
<dbReference type="RefSeq" id="WP_113035587.1">
    <property type="nucleotide sequence ID" value="NZ_QMFB01000032.1"/>
</dbReference>
<sequence>METLRKHVKRDKYLLIIILPVILYYIVFHYFPMYGIIIAFKKFYPLQGILGSPWVGFKYFEQFFGSIYFWRLLKNTLLLSFFSLVWGFPAPIIFALLLNELKDNLFKKTVQTVSYLPHFISVVVIAGMIVNFTSPTDGVINTILGVFGIEPIHFMNDSGYFRTIFISSGIWQEFGWGTIIYLAAIAGIDPQLYEAAQMDGATRWHKMKHITLPCLTPTIVILLILSLGHLMDVGFEKIILLYNPATYETADVISTYVYRRGILGGEYSLSAAIGLFNNVINLILIVGVNYISRKVSETSLW</sequence>
<dbReference type="Gene3D" id="1.10.3720.10">
    <property type="entry name" value="MetI-like"/>
    <property type="match status" value="1"/>
</dbReference>
<name>A0A329LZ47_9BACL</name>
<feature type="transmembrane region" description="Helical" evidence="7">
    <location>
        <begin position="12"/>
        <end position="31"/>
    </location>
</feature>
<accession>A0A329LZ47</accession>
<organism evidence="9 10">
    <name type="scientific">Paenibacillus contaminans</name>
    <dbReference type="NCBI Taxonomy" id="450362"/>
    <lineage>
        <taxon>Bacteria</taxon>
        <taxon>Bacillati</taxon>
        <taxon>Bacillota</taxon>
        <taxon>Bacilli</taxon>
        <taxon>Bacillales</taxon>
        <taxon>Paenibacillaceae</taxon>
        <taxon>Paenibacillus</taxon>
    </lineage>
</organism>
<dbReference type="Proteomes" id="UP000250369">
    <property type="component" value="Unassembled WGS sequence"/>
</dbReference>
<reference evidence="9 10" key="1">
    <citation type="journal article" date="2009" name="Int. J. Syst. Evol. Microbiol.">
        <title>Paenibacillus contaminans sp. nov., isolated from a contaminated laboratory plate.</title>
        <authorList>
            <person name="Chou J.H."/>
            <person name="Lee J.H."/>
            <person name="Lin M.C."/>
            <person name="Chang P.S."/>
            <person name="Arun A.B."/>
            <person name="Young C.C."/>
            <person name="Chen W.M."/>
        </authorList>
    </citation>
    <scope>NUCLEOTIDE SEQUENCE [LARGE SCALE GENOMIC DNA]</scope>
    <source>
        <strain evidence="9 10">CKOBP-6</strain>
    </source>
</reference>
<keyword evidence="10" id="KW-1185">Reference proteome</keyword>
<keyword evidence="6 7" id="KW-0472">Membrane</keyword>
<feature type="transmembrane region" description="Helical" evidence="7">
    <location>
        <begin position="210"/>
        <end position="231"/>
    </location>
</feature>
<comment type="similarity">
    <text evidence="7">Belongs to the binding-protein-dependent transport system permease family.</text>
</comment>
<feature type="domain" description="ABC transmembrane type-1" evidence="8">
    <location>
        <begin position="73"/>
        <end position="288"/>
    </location>
</feature>
<dbReference type="PANTHER" id="PTHR43227:SF11">
    <property type="entry name" value="BLL4140 PROTEIN"/>
    <property type="match status" value="1"/>
</dbReference>
<evidence type="ECO:0000313" key="10">
    <source>
        <dbReference type="Proteomes" id="UP000250369"/>
    </source>
</evidence>
<evidence type="ECO:0000313" key="9">
    <source>
        <dbReference type="EMBL" id="RAV12698.1"/>
    </source>
</evidence>
<dbReference type="Pfam" id="PF00528">
    <property type="entry name" value="BPD_transp_1"/>
    <property type="match status" value="1"/>
</dbReference>